<dbReference type="AlphaFoldDB" id="A0A3L8PQL3"/>
<gene>
    <name evidence="5" type="ORF">D9V41_00305</name>
</gene>
<dbReference type="Pfam" id="PF03480">
    <property type="entry name" value="DctP"/>
    <property type="match status" value="1"/>
</dbReference>
<comment type="similarity">
    <text evidence="1">Belongs to the bacterial solute-binding protein 7 family.</text>
</comment>
<dbReference type="GO" id="GO:0030288">
    <property type="term" value="C:outer membrane-bounded periplasmic space"/>
    <property type="evidence" value="ECO:0007669"/>
    <property type="project" value="InterPro"/>
</dbReference>
<comment type="caution">
    <text evidence="5">The sequence shown here is derived from an EMBL/GenBank/DDBJ whole genome shotgun (WGS) entry which is preliminary data.</text>
</comment>
<accession>A0A3L8PQL3</accession>
<dbReference type="InterPro" id="IPR038404">
    <property type="entry name" value="TRAP_DctP_sf"/>
</dbReference>
<dbReference type="NCBIfam" id="NF037995">
    <property type="entry name" value="TRAP_S1"/>
    <property type="match status" value="1"/>
</dbReference>
<dbReference type="OrthoDB" id="9815946at2"/>
<dbReference type="InterPro" id="IPR018389">
    <property type="entry name" value="DctP_fam"/>
</dbReference>
<name>A0A3L8PQL3_9ACTN</name>
<protein>
    <submittedName>
        <fullName evidence="5">TRAP transporter substrate-binding protein</fullName>
    </submittedName>
</protein>
<dbReference type="PIRSF" id="PIRSF006470">
    <property type="entry name" value="DctB"/>
    <property type="match status" value="1"/>
</dbReference>
<keyword evidence="2" id="KW-0813">Transport</keyword>
<dbReference type="Proteomes" id="UP000282515">
    <property type="component" value="Unassembled WGS sequence"/>
</dbReference>
<keyword evidence="6" id="KW-1185">Reference proteome</keyword>
<dbReference type="NCBIfam" id="TIGR00787">
    <property type="entry name" value="dctP"/>
    <property type="match status" value="1"/>
</dbReference>
<evidence type="ECO:0000256" key="1">
    <source>
        <dbReference type="ARBA" id="ARBA00009023"/>
    </source>
</evidence>
<evidence type="ECO:0000313" key="5">
    <source>
        <dbReference type="EMBL" id="RLV57139.1"/>
    </source>
</evidence>
<proteinExistence type="inferred from homology"/>
<sequence length="353" mass="37877">MRGRGMTTTPRRAALAISAVASAALVSACSFGSGADSDGPVTLKLAHVFPEASAVHTAATTLAERAPDVTDGRVNFDVYPGSQLGGDEELGAGLASGDVECAFFAATASGLDDRLQLSLLPFIATTYDGVDEVFFDEDGVIQTNERDVLAETGITALGFYENDFRGLTNNVRPIQTPEDMAGLSFRVPGLSMYTDLFEAWGANPVAIPFPELYTALQQGTVDGQDNGIVLTYNSRYQEVQKHLTLTRHAYGMGNISCNTDVWESLSEDDQDALREVIDDITADTTQQVRDSVADRLAELKESGMEVVELDDAQRAAFAGIKDEVWTSQESVFGADVMEQLREESEAAAEATSE</sequence>
<dbReference type="GO" id="GO:0055085">
    <property type="term" value="P:transmembrane transport"/>
    <property type="evidence" value="ECO:0007669"/>
    <property type="project" value="InterPro"/>
</dbReference>
<dbReference type="PROSITE" id="PS51257">
    <property type="entry name" value="PROKAR_LIPOPROTEIN"/>
    <property type="match status" value="1"/>
</dbReference>
<evidence type="ECO:0000256" key="2">
    <source>
        <dbReference type="ARBA" id="ARBA00022448"/>
    </source>
</evidence>
<dbReference type="PANTHER" id="PTHR33376">
    <property type="match status" value="1"/>
</dbReference>
<dbReference type="CDD" id="cd13603">
    <property type="entry name" value="PBP2_TRAP_Siap_TeaA_like"/>
    <property type="match status" value="1"/>
</dbReference>
<reference evidence="5 6" key="1">
    <citation type="submission" date="2018-10" db="EMBL/GenBank/DDBJ databases">
        <title>Aeromicrobium sp. 9W16Y-2 whole genome shotgun sequence.</title>
        <authorList>
            <person name="Li F."/>
        </authorList>
    </citation>
    <scope>NUCLEOTIDE SEQUENCE [LARGE SCALE GENOMIC DNA]</scope>
    <source>
        <strain evidence="5 6">9W16Y-2</strain>
    </source>
</reference>
<feature type="signal peptide" evidence="4">
    <location>
        <begin position="1"/>
        <end position="23"/>
    </location>
</feature>
<evidence type="ECO:0000256" key="4">
    <source>
        <dbReference type="SAM" id="SignalP"/>
    </source>
</evidence>
<organism evidence="5 6">
    <name type="scientific">Aeromicrobium phragmitis</name>
    <dbReference type="NCBI Taxonomy" id="2478914"/>
    <lineage>
        <taxon>Bacteria</taxon>
        <taxon>Bacillati</taxon>
        <taxon>Actinomycetota</taxon>
        <taxon>Actinomycetes</taxon>
        <taxon>Propionibacteriales</taxon>
        <taxon>Nocardioidaceae</taxon>
        <taxon>Aeromicrobium</taxon>
    </lineage>
</organism>
<evidence type="ECO:0000313" key="6">
    <source>
        <dbReference type="Proteomes" id="UP000282515"/>
    </source>
</evidence>
<evidence type="ECO:0000256" key="3">
    <source>
        <dbReference type="ARBA" id="ARBA00022729"/>
    </source>
</evidence>
<dbReference type="Gene3D" id="3.40.190.170">
    <property type="entry name" value="Bacterial extracellular solute-binding protein, family 7"/>
    <property type="match status" value="1"/>
</dbReference>
<dbReference type="EMBL" id="RDBF01000001">
    <property type="protein sequence ID" value="RLV57139.1"/>
    <property type="molecule type" value="Genomic_DNA"/>
</dbReference>
<keyword evidence="3 4" id="KW-0732">Signal</keyword>
<dbReference type="InterPro" id="IPR004682">
    <property type="entry name" value="TRAP_DctP"/>
</dbReference>
<dbReference type="PANTHER" id="PTHR33376:SF7">
    <property type="entry name" value="C4-DICARBOXYLATE-BINDING PROTEIN DCTB"/>
    <property type="match status" value="1"/>
</dbReference>
<feature type="chain" id="PRO_5038600640" evidence="4">
    <location>
        <begin position="24"/>
        <end position="353"/>
    </location>
</feature>